<proteinExistence type="inferred from homology"/>
<keyword evidence="1" id="KW-1134">Transmembrane beta strand</keyword>
<dbReference type="InterPro" id="IPR012910">
    <property type="entry name" value="Plug_dom"/>
</dbReference>
<organism evidence="4 5">
    <name type="scientific">Alistipes onderdonkii</name>
    <dbReference type="NCBI Taxonomy" id="328813"/>
    <lineage>
        <taxon>Bacteria</taxon>
        <taxon>Pseudomonadati</taxon>
        <taxon>Bacteroidota</taxon>
        <taxon>Bacteroidia</taxon>
        <taxon>Bacteroidales</taxon>
        <taxon>Rikenellaceae</taxon>
        <taxon>Alistipes</taxon>
    </lineage>
</organism>
<dbReference type="NCBIfam" id="TIGR04056">
    <property type="entry name" value="OMP_RagA_SusC"/>
    <property type="match status" value="1"/>
</dbReference>
<dbReference type="EMBL" id="NFHB01000006">
    <property type="protein sequence ID" value="OUN02924.1"/>
    <property type="molecule type" value="Genomic_DNA"/>
</dbReference>
<dbReference type="Pfam" id="PF07715">
    <property type="entry name" value="Plug"/>
    <property type="match status" value="1"/>
</dbReference>
<keyword evidence="2" id="KW-0732">Signal</keyword>
<name>A0A1Y3QTD9_9BACT</name>
<comment type="caution">
    <text evidence="4">The sequence shown here is derived from an EMBL/GenBank/DDBJ whole genome shotgun (WGS) entry which is preliminary data.</text>
</comment>
<keyword evidence="1" id="KW-0998">Cell outer membrane</keyword>
<evidence type="ECO:0000256" key="1">
    <source>
        <dbReference type="PROSITE-ProRule" id="PRU01360"/>
    </source>
</evidence>
<reference evidence="5" key="1">
    <citation type="submission" date="2017-04" db="EMBL/GenBank/DDBJ databases">
        <title>Function of individual gut microbiota members based on whole genome sequencing of pure cultures obtained from chicken caecum.</title>
        <authorList>
            <person name="Medvecky M."/>
            <person name="Cejkova D."/>
            <person name="Polansky O."/>
            <person name="Karasova D."/>
            <person name="Kubasova T."/>
            <person name="Cizek A."/>
            <person name="Rychlik I."/>
        </authorList>
    </citation>
    <scope>NUCLEOTIDE SEQUENCE [LARGE SCALE GENOMIC DNA]</scope>
    <source>
        <strain evidence="5">An90</strain>
    </source>
</reference>
<keyword evidence="1" id="KW-0472">Membrane</keyword>
<keyword evidence="1" id="KW-0812">Transmembrane</keyword>
<evidence type="ECO:0000313" key="5">
    <source>
        <dbReference type="Proteomes" id="UP000195772"/>
    </source>
</evidence>
<dbReference type="Proteomes" id="UP000195772">
    <property type="component" value="Unassembled WGS sequence"/>
</dbReference>
<dbReference type="InterPro" id="IPR023997">
    <property type="entry name" value="TonB-dep_OMP_SusC/RagA_CS"/>
</dbReference>
<dbReference type="InterPro" id="IPR037066">
    <property type="entry name" value="Plug_dom_sf"/>
</dbReference>
<dbReference type="OrthoDB" id="1032271at2"/>
<comment type="subcellular location">
    <subcellularLocation>
        <location evidence="1">Cell outer membrane</location>
        <topology evidence="1">Multi-pass membrane protein</topology>
    </subcellularLocation>
</comment>
<evidence type="ECO:0000313" key="4">
    <source>
        <dbReference type="EMBL" id="OUN02924.1"/>
    </source>
</evidence>
<sequence>MNPNHMKSVFLSGAALAVLAVGGAGPVSARDTAAAEQPDSAALEYVIPGTSARTKAVLVTSSVSSVTGDEVSIPSANINNMLYGRIPGLVVSQTNGEPGYDAAALGIRGVATYNNSSLPVYVDGFQTNMAYFQFLSPAEIDRIEVLKDAAALAPFGMRGANGVIWVTTKRGRIGRPRVTVNVRGGVQQPMTLQKPLRTGDYTRLYNEALSNDNGNVWTPYYTADQVARLPDVDWYREVTKKATPYTDADVSVSGGDKTVRYFVLFGYMGQRGIYDTPTNDTLANAGIDRYNIRTNLDMNLFGFLEAKVDVGGRIEDRRYPNRAAGDLWNDLAKYPGSVYPVRNPDGTWTGTPIYNFNPLASIKALGRNSTHDRTLQANFQLKERLDFLVEGLYLSEAMSLSSWTRDGASNTRNYSRWLDGVQQTTDNDTPYTRGEDSGQNQWTWQHYNATVGYDGTFGRHVVSASAGILYNIYKTDFSQNGAAGKMVEYRHMTVNGAVNYAYDDRYVATFSFAADGSDNYRPGNRWGFYPSLGLGWIVSRERFLRDSRTVDLLKLRASVGKNGWDPMGEMRYLWEGYYTGRGGLNTGNSEHTWHGGTALSYLPNPGIFAEKSLKYDAGIDLRLWNRLSLNVDLFLEKRSGIVTQDWMIPGASGVDNPPYRNIGRMTNKGFEVQLSWADRIGDFNYALTGMASYNSNKVDYMAEVVTVPTAARTGRRLDALFGYVADGFYDWDDFDVGGELREGLPKPTFGAVQPGDIKYKNLNGDTVIDENDQTAIGDSYLPKLQYSFSLAASYKGFDLFALFQGAAGRDVNLLDAPLQNIAFRDNGNVYGIAEGRWAYYPEQGIDTRATATYPRLSLQDNSNNYRNSTLWKRSGDFLKLRNVELGYTFAQPSLSKAGISKIRIYLSGVNLLTVSRLMRDYDIDPEILSGHPALKSYNLGLTVTF</sequence>
<dbReference type="Gene3D" id="2.170.130.10">
    <property type="entry name" value="TonB-dependent receptor, plug domain"/>
    <property type="match status" value="1"/>
</dbReference>
<feature type="chain" id="PRO_5012056632" description="TonB-dependent receptor plug domain-containing protein" evidence="2">
    <location>
        <begin position="30"/>
        <end position="945"/>
    </location>
</feature>
<evidence type="ECO:0000259" key="3">
    <source>
        <dbReference type="Pfam" id="PF07715"/>
    </source>
</evidence>
<dbReference type="PROSITE" id="PS52016">
    <property type="entry name" value="TONB_DEPENDENT_REC_3"/>
    <property type="match status" value="1"/>
</dbReference>
<dbReference type="SUPFAM" id="SSF56935">
    <property type="entry name" value="Porins"/>
    <property type="match status" value="1"/>
</dbReference>
<dbReference type="AlphaFoldDB" id="A0A1Y3QTD9"/>
<evidence type="ECO:0000256" key="2">
    <source>
        <dbReference type="SAM" id="SignalP"/>
    </source>
</evidence>
<keyword evidence="1" id="KW-0813">Transport</keyword>
<protein>
    <recommendedName>
        <fullName evidence="3">TonB-dependent receptor plug domain-containing protein</fullName>
    </recommendedName>
</protein>
<feature type="signal peptide" evidence="2">
    <location>
        <begin position="1"/>
        <end position="29"/>
    </location>
</feature>
<accession>A0A1Y3QTD9</accession>
<comment type="similarity">
    <text evidence="1">Belongs to the TonB-dependent receptor family.</text>
</comment>
<feature type="domain" description="TonB-dependent receptor plug" evidence="3">
    <location>
        <begin position="59"/>
        <end position="163"/>
    </location>
</feature>
<dbReference type="RefSeq" id="WP_087402779.1">
    <property type="nucleotide sequence ID" value="NZ_NFHB01000006.1"/>
</dbReference>
<dbReference type="NCBIfam" id="TIGR04057">
    <property type="entry name" value="SusC_RagA_signa"/>
    <property type="match status" value="1"/>
</dbReference>
<dbReference type="InterPro" id="IPR039426">
    <property type="entry name" value="TonB-dep_rcpt-like"/>
</dbReference>
<dbReference type="eggNOG" id="COG1629">
    <property type="taxonomic scope" value="Bacteria"/>
</dbReference>
<dbReference type="GO" id="GO:0009279">
    <property type="term" value="C:cell outer membrane"/>
    <property type="evidence" value="ECO:0007669"/>
    <property type="project" value="UniProtKB-SubCell"/>
</dbReference>
<gene>
    <name evidence="4" type="ORF">B5G41_10395</name>
</gene>
<dbReference type="InterPro" id="IPR023996">
    <property type="entry name" value="TonB-dep_OMP_SusC/RagA"/>
</dbReference>